<reference evidence="6 7" key="1">
    <citation type="journal article" date="2022" name="Nat. Genet.">
        <title>Improved pea reference genome and pan-genome highlight genomic features and evolutionary characteristics.</title>
        <authorList>
            <person name="Yang T."/>
            <person name="Liu R."/>
            <person name="Luo Y."/>
            <person name="Hu S."/>
            <person name="Wang D."/>
            <person name="Wang C."/>
            <person name="Pandey M.K."/>
            <person name="Ge S."/>
            <person name="Xu Q."/>
            <person name="Li N."/>
            <person name="Li G."/>
            <person name="Huang Y."/>
            <person name="Saxena R.K."/>
            <person name="Ji Y."/>
            <person name="Li M."/>
            <person name="Yan X."/>
            <person name="He Y."/>
            <person name="Liu Y."/>
            <person name="Wang X."/>
            <person name="Xiang C."/>
            <person name="Varshney R.K."/>
            <person name="Ding H."/>
            <person name="Gao S."/>
            <person name="Zong X."/>
        </authorList>
    </citation>
    <scope>NUCLEOTIDE SEQUENCE [LARGE SCALE GENOMIC DNA]</scope>
    <source>
        <strain evidence="6 7">cv. Zhongwan 6</strain>
    </source>
</reference>
<sequence>MEGEVRNWCLEYLVRNSTIETNIINKLISSISLSNTDYRTKKTIILRTLEDSLSEAFIPECMLQILEVLEKLLLRCDSSNSISAAMKAAYCSIAVESTLKYLEAGTSNPSYGKAVKRIWKGRVHDMQSEGTSFLLSDELKKWKCEIENSLLDGKVMEKLASMPNTRRDAIRKVQAFLAEAWDNLGPSFLESAAKNQLDASVGVLQMKKQQEKGSLMEIRNDNEKLEGKFTTSVDVEEVDLSTSCSKGESLPNNEVPKNGESVKCSSVELQSLAKDPGLVIEDMNQEPQMENRSTDANVPDPQACQSSNNNEANLNETTSVHQSDAQHPSLMKPNSTARTHEWDDSIDGLQGETSYQASKFSLPSPRRRKVSPLKEYEPKNITKRRRPKKWSKLEEDTLRTGVNKFGRGNWKLILNAYTFEERTEVDLKDKWRNMMRYGGQ</sequence>
<dbReference type="SUPFAM" id="SSF46689">
    <property type="entry name" value="Homeodomain-like"/>
    <property type="match status" value="1"/>
</dbReference>
<feature type="compositionally biased region" description="Polar residues" evidence="3">
    <location>
        <begin position="303"/>
        <end position="337"/>
    </location>
</feature>
<evidence type="ECO:0000259" key="5">
    <source>
        <dbReference type="PROSITE" id="PS51294"/>
    </source>
</evidence>
<evidence type="ECO:0000313" key="6">
    <source>
        <dbReference type="EMBL" id="KAI5402320.1"/>
    </source>
</evidence>
<dbReference type="Gramene" id="PSAT_LOCUS24598_t1">
    <property type="protein sequence ID" value="CAL5205693.1"/>
    <property type="gene ID" value="PSAT_LOCUS24598"/>
</dbReference>
<dbReference type="Pfam" id="PF00249">
    <property type="entry name" value="Myb_DNA-binding"/>
    <property type="match status" value="1"/>
</dbReference>
<dbReference type="OrthoDB" id="608866at2759"/>
<dbReference type="Gramene" id="Psat05G0007300-T1">
    <property type="protein sequence ID" value="KAI5402320.1"/>
    <property type="gene ID" value="KIW84_050073"/>
</dbReference>
<organism evidence="6 7">
    <name type="scientific">Pisum sativum</name>
    <name type="common">Garden pea</name>
    <name type="synonym">Lathyrus oleraceus</name>
    <dbReference type="NCBI Taxonomy" id="3888"/>
    <lineage>
        <taxon>Eukaryota</taxon>
        <taxon>Viridiplantae</taxon>
        <taxon>Streptophyta</taxon>
        <taxon>Embryophyta</taxon>
        <taxon>Tracheophyta</taxon>
        <taxon>Spermatophyta</taxon>
        <taxon>Magnoliopsida</taxon>
        <taxon>eudicotyledons</taxon>
        <taxon>Gunneridae</taxon>
        <taxon>Pentapetalae</taxon>
        <taxon>rosids</taxon>
        <taxon>fabids</taxon>
        <taxon>Fabales</taxon>
        <taxon>Fabaceae</taxon>
        <taxon>Papilionoideae</taxon>
        <taxon>50 kb inversion clade</taxon>
        <taxon>NPAAA clade</taxon>
        <taxon>Hologalegina</taxon>
        <taxon>IRL clade</taxon>
        <taxon>Fabeae</taxon>
        <taxon>Lathyrus</taxon>
    </lineage>
</organism>
<dbReference type="InterPro" id="IPR001005">
    <property type="entry name" value="SANT/Myb"/>
</dbReference>
<dbReference type="EMBL" id="JAMSHJ010000005">
    <property type="protein sequence ID" value="KAI5402320.1"/>
    <property type="molecule type" value="Genomic_DNA"/>
</dbReference>
<dbReference type="GO" id="GO:0005634">
    <property type="term" value="C:nucleus"/>
    <property type="evidence" value="ECO:0007669"/>
    <property type="project" value="UniProtKB-SubCell"/>
</dbReference>
<dbReference type="InterPro" id="IPR009057">
    <property type="entry name" value="Homeodomain-like_sf"/>
</dbReference>
<evidence type="ECO:0000256" key="2">
    <source>
        <dbReference type="ARBA" id="ARBA00023242"/>
    </source>
</evidence>
<feature type="region of interest" description="Disordered" evidence="3">
    <location>
        <begin position="288"/>
        <end position="348"/>
    </location>
</feature>
<evidence type="ECO:0000313" key="7">
    <source>
        <dbReference type="Proteomes" id="UP001058974"/>
    </source>
</evidence>
<dbReference type="PROSITE" id="PS51294">
    <property type="entry name" value="HTH_MYB"/>
    <property type="match status" value="1"/>
</dbReference>
<dbReference type="PROSITE" id="PS50090">
    <property type="entry name" value="MYB_LIKE"/>
    <property type="match status" value="1"/>
</dbReference>
<protein>
    <submittedName>
        <fullName evidence="6">Uncharacterized protein</fullName>
    </submittedName>
</protein>
<gene>
    <name evidence="6" type="ORF">KIW84_050073</name>
</gene>
<dbReference type="Proteomes" id="UP001058974">
    <property type="component" value="Chromosome 5"/>
</dbReference>
<evidence type="ECO:0000259" key="4">
    <source>
        <dbReference type="PROSITE" id="PS50090"/>
    </source>
</evidence>
<dbReference type="PANTHER" id="PTHR46993:SF6">
    <property type="entry name" value="MYB TRANSCRIPTION FACTOR"/>
    <property type="match status" value="1"/>
</dbReference>
<evidence type="ECO:0000256" key="3">
    <source>
        <dbReference type="SAM" id="MobiDB-lite"/>
    </source>
</evidence>
<comment type="subcellular location">
    <subcellularLocation>
        <location evidence="1">Nucleus</location>
    </subcellularLocation>
</comment>
<name>A0A9D5AE59_PEA</name>
<dbReference type="SMART" id="SM00717">
    <property type="entry name" value="SANT"/>
    <property type="match status" value="1"/>
</dbReference>
<comment type="caution">
    <text evidence="6">The sequence shown here is derived from an EMBL/GenBank/DDBJ whole genome shotgun (WGS) entry which is preliminary data.</text>
</comment>
<proteinExistence type="predicted"/>
<dbReference type="PANTHER" id="PTHR46993">
    <property type="entry name" value="MYB TRANSCRIPTION FACTOR"/>
    <property type="match status" value="1"/>
</dbReference>
<accession>A0A9D5AE59</accession>
<feature type="domain" description="HTH myb-type" evidence="5">
    <location>
        <begin position="382"/>
        <end position="439"/>
    </location>
</feature>
<evidence type="ECO:0000256" key="1">
    <source>
        <dbReference type="ARBA" id="ARBA00004123"/>
    </source>
</evidence>
<dbReference type="InterPro" id="IPR017930">
    <property type="entry name" value="Myb_dom"/>
</dbReference>
<dbReference type="Gene3D" id="1.10.10.60">
    <property type="entry name" value="Homeodomain-like"/>
    <property type="match status" value="1"/>
</dbReference>
<feature type="domain" description="Myb-like" evidence="4">
    <location>
        <begin position="382"/>
        <end position="435"/>
    </location>
</feature>
<keyword evidence="2" id="KW-0539">Nucleus</keyword>
<keyword evidence="7" id="KW-1185">Reference proteome</keyword>
<dbReference type="AlphaFoldDB" id="A0A9D5AE59"/>
<dbReference type="CDD" id="cd11660">
    <property type="entry name" value="SANT_TRF"/>
    <property type="match status" value="1"/>
</dbReference>